<sequence>MRKQLSACTRRDKELMEHRSNHVRPEPHDTSTAIPDLHEGNTIFGATTDGTKEQITETAVGCLYKAPKETRSVETAICTGQQGQTDNAHES</sequence>
<dbReference type="EMBL" id="NMUH01000398">
    <property type="protein sequence ID" value="MQL78404.1"/>
    <property type="molecule type" value="Genomic_DNA"/>
</dbReference>
<comment type="caution">
    <text evidence="2">The sequence shown here is derived from an EMBL/GenBank/DDBJ whole genome shotgun (WGS) entry which is preliminary data.</text>
</comment>
<feature type="region of interest" description="Disordered" evidence="1">
    <location>
        <begin position="17"/>
        <end position="40"/>
    </location>
</feature>
<reference evidence="2" key="1">
    <citation type="submission" date="2017-07" db="EMBL/GenBank/DDBJ databases">
        <title>Taro Niue Genome Assembly and Annotation.</title>
        <authorList>
            <person name="Atibalentja N."/>
            <person name="Keating K."/>
            <person name="Fields C.J."/>
        </authorList>
    </citation>
    <scope>NUCLEOTIDE SEQUENCE</scope>
    <source>
        <strain evidence="2">Niue_2</strain>
        <tissue evidence="2">Leaf</tissue>
    </source>
</reference>
<gene>
    <name evidence="2" type="ORF">Taro_010838</name>
</gene>
<proteinExistence type="predicted"/>
<dbReference type="Proteomes" id="UP000652761">
    <property type="component" value="Unassembled WGS sequence"/>
</dbReference>
<dbReference type="AlphaFoldDB" id="A0A843U9C3"/>
<accession>A0A843U9C3</accession>
<organism evidence="2 3">
    <name type="scientific">Colocasia esculenta</name>
    <name type="common">Wild taro</name>
    <name type="synonym">Arum esculentum</name>
    <dbReference type="NCBI Taxonomy" id="4460"/>
    <lineage>
        <taxon>Eukaryota</taxon>
        <taxon>Viridiplantae</taxon>
        <taxon>Streptophyta</taxon>
        <taxon>Embryophyta</taxon>
        <taxon>Tracheophyta</taxon>
        <taxon>Spermatophyta</taxon>
        <taxon>Magnoliopsida</taxon>
        <taxon>Liliopsida</taxon>
        <taxon>Araceae</taxon>
        <taxon>Aroideae</taxon>
        <taxon>Colocasieae</taxon>
        <taxon>Colocasia</taxon>
    </lineage>
</organism>
<name>A0A843U9C3_COLES</name>
<evidence type="ECO:0000313" key="3">
    <source>
        <dbReference type="Proteomes" id="UP000652761"/>
    </source>
</evidence>
<evidence type="ECO:0000313" key="2">
    <source>
        <dbReference type="EMBL" id="MQL78404.1"/>
    </source>
</evidence>
<feature type="compositionally biased region" description="Basic and acidic residues" evidence="1">
    <location>
        <begin position="17"/>
        <end position="29"/>
    </location>
</feature>
<evidence type="ECO:0000256" key="1">
    <source>
        <dbReference type="SAM" id="MobiDB-lite"/>
    </source>
</evidence>
<protein>
    <submittedName>
        <fullName evidence="2">Uncharacterized protein</fullName>
    </submittedName>
</protein>
<keyword evidence="3" id="KW-1185">Reference proteome</keyword>